<evidence type="ECO:0008006" key="4">
    <source>
        <dbReference type="Google" id="ProtNLM"/>
    </source>
</evidence>
<protein>
    <recommendedName>
        <fullName evidence="4">Phage-like element PBSX protein XkdF domain-containing protein</fullName>
    </recommendedName>
</protein>
<evidence type="ECO:0000256" key="2">
    <source>
        <dbReference type="SAM" id="MobiDB-lite"/>
    </source>
</evidence>
<feature type="region of interest" description="Disordered" evidence="2">
    <location>
        <begin position="284"/>
        <end position="316"/>
    </location>
</feature>
<evidence type="ECO:0000256" key="1">
    <source>
        <dbReference type="SAM" id="Coils"/>
    </source>
</evidence>
<organism evidence="3">
    <name type="scientific">termite gut metagenome</name>
    <dbReference type="NCBI Taxonomy" id="433724"/>
    <lineage>
        <taxon>unclassified sequences</taxon>
        <taxon>metagenomes</taxon>
        <taxon>organismal metagenomes</taxon>
    </lineage>
</organism>
<reference evidence="3" key="1">
    <citation type="submission" date="2019-03" db="EMBL/GenBank/DDBJ databases">
        <title>Single cell metagenomics reveals metabolic interactions within the superorganism composed of flagellate Streblomastix strix and complex community of Bacteroidetes bacteria on its surface.</title>
        <authorList>
            <person name="Treitli S.C."/>
            <person name="Kolisko M."/>
            <person name="Husnik F."/>
            <person name="Keeling P."/>
            <person name="Hampl V."/>
        </authorList>
    </citation>
    <scope>NUCLEOTIDE SEQUENCE</scope>
    <source>
        <strain evidence="3">STM</strain>
    </source>
</reference>
<dbReference type="AlphaFoldDB" id="A0A5J4SPY4"/>
<proteinExistence type="predicted"/>
<keyword evidence="1" id="KW-0175">Coiled coil</keyword>
<feature type="coiled-coil region" evidence="1">
    <location>
        <begin position="339"/>
        <end position="394"/>
    </location>
</feature>
<gene>
    <name evidence="3" type="ORF">EZS27_004652</name>
</gene>
<sequence>MIPIYTCKVDENDTLNGILGISFVKSPAVETNFVALKKQDKQIQLKKDVKKHILTGVILIPEQLIYRQDEDGSEYFIKFSKDDIEKISQKMMKTGVVLTNTTHEHEKALSGNYLTESWISVDEQKDKSVALGFEGLPVGTLFASYKIEDNDYWDKYVETGEVQGFSLEGFFDQVRVMEKQEKINKNNTIMQKQVKNKKTNFVKMLKKYFLEEIENIEEVIEKDTVKAGEAVIIFLLYDQTEVIVDEDGFCSSYGYPFWAGKHKLYNGDYLIIDEDSMFVGTESATGEEEEEVVTPATVEPSDEEKLSKNNKKENMQKNKTHLPLPVKGAKVTKVVKPVTKLAEEEVEEIIEEVETLEDKFAKLEDRVKELEDLVKEKDETIEEKEEELSKIKKVTPSVQPVIPTVETPTKKLSEMKRHERIAYQLSIMNNKKEN</sequence>
<feature type="compositionally biased region" description="Basic and acidic residues" evidence="2">
    <location>
        <begin position="303"/>
        <end position="316"/>
    </location>
</feature>
<comment type="caution">
    <text evidence="3">The sequence shown here is derived from an EMBL/GenBank/DDBJ whole genome shotgun (WGS) entry which is preliminary data.</text>
</comment>
<accession>A0A5J4SPY4</accession>
<name>A0A5J4SPY4_9ZZZZ</name>
<dbReference type="EMBL" id="SNRY01000082">
    <property type="protein sequence ID" value="KAA6347872.1"/>
    <property type="molecule type" value="Genomic_DNA"/>
</dbReference>
<evidence type="ECO:0000313" key="3">
    <source>
        <dbReference type="EMBL" id="KAA6347872.1"/>
    </source>
</evidence>